<dbReference type="PROSITE" id="PS00781">
    <property type="entry name" value="PEPCASE_1"/>
    <property type="match status" value="1"/>
</dbReference>
<dbReference type="PANTHER" id="PTHR30523:SF32">
    <property type="entry name" value="PHOSPHOENOLPYRUVATE CARBOXYLASE"/>
    <property type="match status" value="1"/>
</dbReference>
<evidence type="ECO:0000313" key="5">
    <source>
        <dbReference type="EMBL" id="TCO77046.1"/>
    </source>
</evidence>
<dbReference type="EMBL" id="SLWX01000003">
    <property type="protein sequence ID" value="TCO77046.1"/>
    <property type="molecule type" value="Genomic_DNA"/>
</dbReference>
<protein>
    <recommendedName>
        <fullName evidence="2">Phosphoenolpyruvate carboxylase</fullName>
    </recommendedName>
</protein>
<dbReference type="AlphaFoldDB" id="A0A4R2L054"/>
<dbReference type="InterPro" id="IPR033129">
    <property type="entry name" value="PEPCASE_His_AS"/>
</dbReference>
<feature type="active site" evidence="4">
    <location>
        <position position="581"/>
    </location>
</feature>
<dbReference type="InterPro" id="IPR015813">
    <property type="entry name" value="Pyrv/PenolPyrv_kinase-like_dom"/>
</dbReference>
<evidence type="ECO:0000256" key="4">
    <source>
        <dbReference type="PROSITE-ProRule" id="PRU10112"/>
    </source>
</evidence>
<accession>A0A4R2L054</accession>
<name>A0A4R2L054_9GAMM</name>
<gene>
    <name evidence="5" type="ORF">EV688_10360</name>
</gene>
<proteinExistence type="predicted"/>
<comment type="caution">
    <text evidence="5">The sequence shown here is derived from an EMBL/GenBank/DDBJ whole genome shotgun (WGS) entry which is preliminary data.</text>
</comment>
<evidence type="ECO:0000256" key="3">
    <source>
        <dbReference type="PROSITE-ProRule" id="PRU10111"/>
    </source>
</evidence>
<dbReference type="PANTHER" id="PTHR30523">
    <property type="entry name" value="PHOSPHOENOLPYRUVATE CARBOXYLASE"/>
    <property type="match status" value="1"/>
</dbReference>
<dbReference type="OrthoDB" id="9768133at2"/>
<dbReference type="GO" id="GO:0008964">
    <property type="term" value="F:phosphoenolpyruvate carboxylase activity"/>
    <property type="evidence" value="ECO:0007669"/>
    <property type="project" value="InterPro"/>
</dbReference>
<sequence length="926" mass="102048">MNDRAVKTSPDDYGEESLRFLMQSLARVLTSIGQPRVADCLPWQTLWREQPHVPVAELPADIAEDCLQAFSIAFQLLNLAEENAVVQTRRATERRGAKAGESGAWEQAFTQALAAGLDGRAMAEILASLRIEPVLTAHPTEAKRQTVLEHHRRLYQLLVARENSMWTPAEQAALARDTDACLERLWRTGEIYLEKPRLADERRLIMHFLGSVFPQATMAFDARLRQAWTAAGLKEPAPAGVDALPRVVFGSWVGGDRDGHPGVTGDITAETLQHHREAALTLLDRDLEDLASRLSISLNGQLPPPSLRDAIAERRLVLGERATPALERNAEEPFRQYVNLLRASLPRRGEKAPGDFLRAGELDNALAPLEQALHSLGAARLVDSDILPLRTRLRRFGFHLARLDVRQNSTVHDSALGSLLCHAGVEDGAAYGDWSAGRRRQLLEKELRSSRPFTSPARIPSGAAQTALDPLQVLATHLRECGPDGIGALIVSMTRSAEDLLAVYLLARDAGLLEDLDGVMVCPLEVVPLFETIDDLERAPDILDDYLRHPMVARSLQYRQRRDGETQPQQQVMVGYSDSGKDGGIVASLWTLYRAQRALAEIGDRHGVRVRFFHGRGGTIGRGAGPTHRFIRALPPHTVRGDLRVTEQGETISQKYANQGTASHHLELLGAGAFAAAAFDRLGRNDPQDLPAIMDRLAAESRAAYRRLLEAEGFIAFFGQATPIDVLEASRIGSRPPRRTGQRSLADLRAIPWVFAWNQSRFVLPGWYGLGSALASLQRDAPEQLARIIEAKAETSARWPPLHYLLSNIATAWMTASLPVMREYAGLVDDAGQGSRILAQIEQEYARTGAMLETVYGAPLAQARPRIHSIIRRRTEALAPLHRHQVGLLAHWRELRREGRNAEAEALLPQLLLSVNAIAAGLGVTG</sequence>
<dbReference type="InterPro" id="IPR021135">
    <property type="entry name" value="PEP_COase"/>
</dbReference>
<dbReference type="Proteomes" id="UP000294980">
    <property type="component" value="Unassembled WGS sequence"/>
</dbReference>
<keyword evidence="5" id="KW-0670">Pyruvate</keyword>
<organism evidence="5 6">
    <name type="scientific">Chromatocurvus halotolerans</name>
    <dbReference type="NCBI Taxonomy" id="1132028"/>
    <lineage>
        <taxon>Bacteria</taxon>
        <taxon>Pseudomonadati</taxon>
        <taxon>Pseudomonadota</taxon>
        <taxon>Gammaproteobacteria</taxon>
        <taxon>Cellvibrionales</taxon>
        <taxon>Halieaceae</taxon>
        <taxon>Chromatocurvus</taxon>
    </lineage>
</organism>
<dbReference type="GO" id="GO:0006099">
    <property type="term" value="P:tricarboxylic acid cycle"/>
    <property type="evidence" value="ECO:0007669"/>
    <property type="project" value="InterPro"/>
</dbReference>
<comment type="function">
    <text evidence="1">Forms oxaloacetate, a four-carbon dicarboxylic acid source for the tricarboxylic acid cycle.</text>
</comment>
<dbReference type="Pfam" id="PF00311">
    <property type="entry name" value="PEPcase"/>
    <property type="match status" value="1"/>
</dbReference>
<feature type="active site" evidence="3">
    <location>
        <position position="138"/>
    </location>
</feature>
<evidence type="ECO:0000313" key="6">
    <source>
        <dbReference type="Proteomes" id="UP000294980"/>
    </source>
</evidence>
<evidence type="ECO:0000256" key="1">
    <source>
        <dbReference type="ARBA" id="ARBA00003670"/>
    </source>
</evidence>
<dbReference type="InterPro" id="IPR018129">
    <property type="entry name" value="PEP_COase_Lys_AS"/>
</dbReference>
<keyword evidence="6" id="KW-1185">Reference proteome</keyword>
<dbReference type="GO" id="GO:0015977">
    <property type="term" value="P:carbon fixation"/>
    <property type="evidence" value="ECO:0007669"/>
    <property type="project" value="InterPro"/>
</dbReference>
<evidence type="ECO:0000256" key="2">
    <source>
        <dbReference type="ARBA" id="ARBA00022419"/>
    </source>
</evidence>
<reference evidence="5 6" key="1">
    <citation type="submission" date="2019-03" db="EMBL/GenBank/DDBJ databases">
        <title>Genomic Encyclopedia of Type Strains, Phase IV (KMG-IV): sequencing the most valuable type-strain genomes for metagenomic binning, comparative biology and taxonomic classification.</title>
        <authorList>
            <person name="Goeker M."/>
        </authorList>
    </citation>
    <scope>NUCLEOTIDE SEQUENCE [LARGE SCALE GENOMIC DNA]</scope>
    <source>
        <strain evidence="5 6">DSM 23344</strain>
    </source>
</reference>
<dbReference type="GO" id="GO:0005829">
    <property type="term" value="C:cytosol"/>
    <property type="evidence" value="ECO:0007669"/>
    <property type="project" value="TreeGrafter"/>
</dbReference>
<dbReference type="SUPFAM" id="SSF51621">
    <property type="entry name" value="Phosphoenolpyruvate/pyruvate domain"/>
    <property type="match status" value="1"/>
</dbReference>
<dbReference type="PROSITE" id="PS00393">
    <property type="entry name" value="PEPCASE_2"/>
    <property type="match status" value="1"/>
</dbReference>
<dbReference type="PRINTS" id="PR00150">
    <property type="entry name" value="PEPCARBXLASE"/>
</dbReference>